<feature type="region of interest" description="Disordered" evidence="1">
    <location>
        <begin position="17"/>
        <end position="106"/>
    </location>
</feature>
<feature type="region of interest" description="Disordered" evidence="1">
    <location>
        <begin position="123"/>
        <end position="161"/>
    </location>
</feature>
<dbReference type="Proteomes" id="UP000433876">
    <property type="component" value="Unassembled WGS sequence"/>
</dbReference>
<accession>A0A8S8ZSK4</accession>
<gene>
    <name evidence="2" type="ORF">SMACR_05187</name>
</gene>
<proteinExistence type="predicted"/>
<evidence type="ECO:0000313" key="3">
    <source>
        <dbReference type="Proteomes" id="UP000433876"/>
    </source>
</evidence>
<feature type="compositionally biased region" description="Polar residues" evidence="1">
    <location>
        <begin position="73"/>
        <end position="85"/>
    </location>
</feature>
<feature type="compositionally biased region" description="Polar residues" evidence="1">
    <location>
        <begin position="134"/>
        <end position="151"/>
    </location>
</feature>
<comment type="caution">
    <text evidence="2">The sequence shown here is derived from an EMBL/GenBank/DDBJ whole genome shotgun (WGS) entry which is preliminary data.</text>
</comment>
<feature type="region of interest" description="Disordered" evidence="1">
    <location>
        <begin position="176"/>
        <end position="217"/>
    </location>
</feature>
<dbReference type="EMBL" id="NMPR01000055">
    <property type="protein sequence ID" value="KAA8632419.1"/>
    <property type="molecule type" value="Genomic_DNA"/>
</dbReference>
<name>A0A8S8ZSK4_SORMA</name>
<evidence type="ECO:0000313" key="2">
    <source>
        <dbReference type="EMBL" id="KAA8632419.1"/>
    </source>
</evidence>
<protein>
    <submittedName>
        <fullName evidence="2">Uncharacterized protein</fullName>
    </submittedName>
</protein>
<dbReference type="VEuPathDB" id="FungiDB:SMAC_05187"/>
<evidence type="ECO:0000256" key="1">
    <source>
        <dbReference type="SAM" id="MobiDB-lite"/>
    </source>
</evidence>
<feature type="compositionally biased region" description="Polar residues" evidence="1">
    <location>
        <begin position="53"/>
        <end position="66"/>
    </location>
</feature>
<dbReference type="AlphaFoldDB" id="A0A8S8ZSK4"/>
<sequence>MEKREEELQRAEFLARRRAQTLGERPYDASPLQLHPDGRVTPLSSSSSRSISQHNDTSSSTGSHGSQPFGRTYNLNRPTHSQVSQGVSGRIGGDGVGDDRLPYQYPPTLRTRTRRSATIPLEAPNSIWRPRPRQTLSSVDEDFNSSCSNYFSEDDDDEDDNRTIVDYHQKYVKYDQDDDNYTYIDHGYDQDQDQSYSPPFPLSGTSSQTKTAKKKTD</sequence>
<reference evidence="2 3" key="1">
    <citation type="submission" date="2017-07" db="EMBL/GenBank/DDBJ databases">
        <title>Genome sequence of the Sordaria macrospora wild type strain R19027.</title>
        <authorList>
            <person name="Nowrousian M."/>
            <person name="Teichert I."/>
            <person name="Kueck U."/>
        </authorList>
    </citation>
    <scope>NUCLEOTIDE SEQUENCE [LARGE SCALE GENOMIC DNA]</scope>
    <source>
        <strain evidence="2 3">R19027</strain>
        <tissue evidence="2">Mycelium</tissue>
    </source>
</reference>
<organism evidence="2 3">
    <name type="scientific">Sordaria macrospora</name>
    <dbReference type="NCBI Taxonomy" id="5147"/>
    <lineage>
        <taxon>Eukaryota</taxon>
        <taxon>Fungi</taxon>
        <taxon>Dikarya</taxon>
        <taxon>Ascomycota</taxon>
        <taxon>Pezizomycotina</taxon>
        <taxon>Sordariomycetes</taxon>
        <taxon>Sordariomycetidae</taxon>
        <taxon>Sordariales</taxon>
        <taxon>Sordariaceae</taxon>
        <taxon>Sordaria</taxon>
    </lineage>
</organism>